<dbReference type="Pfam" id="PF02836">
    <property type="entry name" value="Glyco_hydro_2_C"/>
    <property type="match status" value="1"/>
</dbReference>
<feature type="domain" description="Glycosyl hydrolases family 2 sugar binding" evidence="6">
    <location>
        <begin position="110"/>
        <end position="210"/>
    </location>
</feature>
<dbReference type="Gene3D" id="2.60.40.10">
    <property type="entry name" value="Immunoglobulins"/>
    <property type="match status" value="2"/>
</dbReference>
<dbReference type="InterPro" id="IPR006104">
    <property type="entry name" value="Glyco_hydro_2_N"/>
</dbReference>
<reference evidence="7 8" key="1">
    <citation type="submission" date="2013-08" db="EMBL/GenBank/DDBJ databases">
        <authorList>
            <person name="Durkin A.S."/>
            <person name="Haft D.R."/>
            <person name="McCorrison J."/>
            <person name="Torralba M."/>
            <person name="Gillis M."/>
            <person name="Haft D.H."/>
            <person name="Methe B."/>
            <person name="Sutton G."/>
            <person name="Nelson K.E."/>
        </authorList>
    </citation>
    <scope>NUCLEOTIDE SEQUENCE [LARGE SCALE GENOMIC DNA]</scope>
    <source>
        <strain evidence="7 8">F0068</strain>
    </source>
</reference>
<evidence type="ECO:0000313" key="8">
    <source>
        <dbReference type="Proteomes" id="UP000016600"/>
    </source>
</evidence>
<dbReference type="InterPro" id="IPR013783">
    <property type="entry name" value="Ig-like_fold"/>
</dbReference>
<dbReference type="EMBL" id="AWET01000036">
    <property type="protein sequence ID" value="ERK00685.1"/>
    <property type="molecule type" value="Genomic_DNA"/>
</dbReference>
<dbReference type="Gene3D" id="3.20.20.80">
    <property type="entry name" value="Glycosidases"/>
    <property type="match status" value="1"/>
</dbReference>
<comment type="caution">
    <text evidence="7">The sequence shown here is derived from an EMBL/GenBank/DDBJ whole genome shotgun (WGS) entry which is preliminary data.</text>
</comment>
<dbReference type="InterPro" id="IPR006103">
    <property type="entry name" value="Glyco_hydro_2_cat"/>
</dbReference>
<dbReference type="InterPro" id="IPR051913">
    <property type="entry name" value="GH2_Domain-Containing"/>
</dbReference>
<keyword evidence="3" id="KW-0326">Glycosidase</keyword>
<dbReference type="SUPFAM" id="SSF51445">
    <property type="entry name" value="(Trans)glycosidases"/>
    <property type="match status" value="1"/>
</dbReference>
<evidence type="ECO:0000259" key="4">
    <source>
        <dbReference type="Pfam" id="PF00703"/>
    </source>
</evidence>
<comment type="similarity">
    <text evidence="1">Belongs to the glycosyl hydrolase 2 family.</text>
</comment>
<gene>
    <name evidence="7" type="ORF">HMPREF1218_0523</name>
</gene>
<dbReference type="Pfam" id="PF02837">
    <property type="entry name" value="Glyco_hydro_2_N"/>
    <property type="match status" value="1"/>
</dbReference>
<dbReference type="PRINTS" id="PR00132">
    <property type="entry name" value="GLHYDRLASE2"/>
</dbReference>
<dbReference type="InterPro" id="IPR006102">
    <property type="entry name" value="Ig-like_GH2"/>
</dbReference>
<dbReference type="PATRIC" id="fig|1081904.3.peg.1560"/>
<evidence type="ECO:0000259" key="6">
    <source>
        <dbReference type="Pfam" id="PF02837"/>
    </source>
</evidence>
<dbReference type="PANTHER" id="PTHR42732">
    <property type="entry name" value="BETA-GALACTOSIDASE"/>
    <property type="match status" value="1"/>
</dbReference>
<dbReference type="InterPro" id="IPR036156">
    <property type="entry name" value="Beta-gal/glucu_dom_sf"/>
</dbReference>
<keyword evidence="2 7" id="KW-0378">Hydrolase</keyword>
<dbReference type="InterPro" id="IPR006101">
    <property type="entry name" value="Glyco_hydro_2"/>
</dbReference>
<keyword evidence="8" id="KW-1185">Reference proteome</keyword>
<dbReference type="Gene3D" id="2.60.120.260">
    <property type="entry name" value="Galactose-binding domain-like"/>
    <property type="match status" value="1"/>
</dbReference>
<sequence>MSGASAFLLKEKQGKENPMYVEIGYLAVRKGAHMPLFVSSKKGKIWRRTSTLLALLSIVLSLQAQRHTITLNDNWWFRFSHQVQKGSGQRVDLPHTWNAVDAQSGKQDYKRGIGNYTKTFFVPESWRQHRLFIRFEGANSIADVFINGRHIGEHRGGYTAFVFELTDKVDYGKDNILLVRVNNGEQLDVMPLVGDFNFYGGIYRDVALLLTDNVCISPLDYASPGIYLRQKEVNDRSATVETGIVLSNSTATTQTIDIRVQVLDGSSVITERTKSVKVRPRTTAQTIDIPFSIARPHLWNATEDPFMYTVKVSIWRGQTLIDEVTQPLGLRYYHFDSAKGFFLNGRHLPLHGVCRHQERAEVGNALRHAHIDEDIRLMREMGVNAVRLAHYPHSDYTHKQMDRTGIVTWAEIPFVGPGGYADKGFVDTERFRDNGKQQLRELIRQNYNHPSICVWGLFNELKYDGDNPLEYIKELNALAHREDPTRPTTCASNQQGEMNFVTDVIAWNRYDGWYGSTPNSLATYLDKTHAEHPNLCIGISEYGAGASVYQQQDSLTQPTPTGWWHPENWQTYYHIRNWDILSHRPYVWGTFVWNMFDFGAAHRTEGDRPGINDKGLVTHDRKVKKDAYYFYKANWNPQPMVYIAGKRCTERRRRETEIQVFSNCRQVRLSLNGIPIQTLAPNDIRLCTFRVTLHPGHNILTATGIGDGKKITDTCELIVR</sequence>
<name>U2MG96_9BACT</name>
<evidence type="ECO:0000313" key="7">
    <source>
        <dbReference type="EMBL" id="ERK00685.1"/>
    </source>
</evidence>
<accession>U2MG96</accession>
<dbReference type="SUPFAM" id="SSF49303">
    <property type="entry name" value="beta-Galactosidase/glucuronidase domain"/>
    <property type="match status" value="1"/>
</dbReference>
<dbReference type="InterPro" id="IPR017853">
    <property type="entry name" value="GH"/>
</dbReference>
<dbReference type="GO" id="GO:0005975">
    <property type="term" value="P:carbohydrate metabolic process"/>
    <property type="evidence" value="ECO:0007669"/>
    <property type="project" value="InterPro"/>
</dbReference>
<evidence type="ECO:0000256" key="3">
    <source>
        <dbReference type="ARBA" id="ARBA00023295"/>
    </source>
</evidence>
<proteinExistence type="inferred from homology"/>
<organism evidence="7 8">
    <name type="scientific">Hoylesella pleuritidis F0068</name>
    <dbReference type="NCBI Taxonomy" id="1081904"/>
    <lineage>
        <taxon>Bacteria</taxon>
        <taxon>Pseudomonadati</taxon>
        <taxon>Bacteroidota</taxon>
        <taxon>Bacteroidia</taxon>
        <taxon>Bacteroidales</taxon>
        <taxon>Prevotellaceae</taxon>
        <taxon>Hoylesella</taxon>
    </lineage>
</organism>
<dbReference type="AlphaFoldDB" id="U2MG96"/>
<protein>
    <submittedName>
        <fullName evidence="7">Glycoside hydrolase, family 2, TIM barrel domain protein</fullName>
    </submittedName>
</protein>
<evidence type="ECO:0000259" key="5">
    <source>
        <dbReference type="Pfam" id="PF02836"/>
    </source>
</evidence>
<dbReference type="PANTHER" id="PTHR42732:SF1">
    <property type="entry name" value="BETA-MANNOSIDASE"/>
    <property type="match status" value="1"/>
</dbReference>
<feature type="domain" description="Glycoside hydrolase family 2 catalytic" evidence="5">
    <location>
        <begin position="339"/>
        <end position="629"/>
    </location>
</feature>
<dbReference type="SUPFAM" id="SSF49785">
    <property type="entry name" value="Galactose-binding domain-like"/>
    <property type="match status" value="1"/>
</dbReference>
<dbReference type="Proteomes" id="UP000016600">
    <property type="component" value="Unassembled WGS sequence"/>
</dbReference>
<dbReference type="Pfam" id="PF00703">
    <property type="entry name" value="Glyco_hydro_2"/>
    <property type="match status" value="1"/>
</dbReference>
<dbReference type="InterPro" id="IPR008979">
    <property type="entry name" value="Galactose-bd-like_sf"/>
</dbReference>
<dbReference type="GO" id="GO:0004553">
    <property type="term" value="F:hydrolase activity, hydrolyzing O-glycosyl compounds"/>
    <property type="evidence" value="ECO:0007669"/>
    <property type="project" value="InterPro"/>
</dbReference>
<evidence type="ECO:0000256" key="1">
    <source>
        <dbReference type="ARBA" id="ARBA00007401"/>
    </source>
</evidence>
<feature type="domain" description="Glycoside hydrolase family 2 immunoglobulin-like beta-sandwich" evidence="4">
    <location>
        <begin position="227"/>
        <end position="331"/>
    </location>
</feature>
<evidence type="ECO:0000256" key="2">
    <source>
        <dbReference type="ARBA" id="ARBA00022801"/>
    </source>
</evidence>